<comment type="caution">
    <text evidence="1">The sequence shown here is derived from an EMBL/GenBank/DDBJ whole genome shotgun (WGS) entry which is preliminary data.</text>
</comment>
<dbReference type="EMBL" id="JAGSOV010000025">
    <property type="protein sequence ID" value="MCO1655922.1"/>
    <property type="molecule type" value="Genomic_DNA"/>
</dbReference>
<dbReference type="RefSeq" id="WP_252438148.1">
    <property type="nucleotide sequence ID" value="NZ_JAGSOV010000025.1"/>
</dbReference>
<protein>
    <submittedName>
        <fullName evidence="1">Uncharacterized protein</fullName>
    </submittedName>
</protein>
<sequence>MSDLAAAHADARTAWPDRPGCRAAARSTLPIVVPTDDRCLVLPVTRLRAALAEARADYLLVADQPLRSDLDLAS</sequence>
<reference evidence="1" key="1">
    <citation type="submission" date="2021-04" db="EMBL/GenBank/DDBJ databases">
        <title>Pseudonocardia sp. nov., isolated from sandy soil of mangrove forest.</title>
        <authorList>
            <person name="Zan Z."/>
            <person name="Huang R."/>
            <person name="Liu W."/>
        </authorList>
    </citation>
    <scope>NUCLEOTIDE SEQUENCE</scope>
    <source>
        <strain evidence="1">S2-4</strain>
    </source>
</reference>
<organism evidence="1 2">
    <name type="scientific">Pseudonocardia humida</name>
    <dbReference type="NCBI Taxonomy" id="2800819"/>
    <lineage>
        <taxon>Bacteria</taxon>
        <taxon>Bacillati</taxon>
        <taxon>Actinomycetota</taxon>
        <taxon>Actinomycetes</taxon>
        <taxon>Pseudonocardiales</taxon>
        <taxon>Pseudonocardiaceae</taxon>
        <taxon>Pseudonocardia</taxon>
    </lineage>
</organism>
<dbReference type="Proteomes" id="UP001165283">
    <property type="component" value="Unassembled WGS sequence"/>
</dbReference>
<proteinExistence type="predicted"/>
<evidence type="ECO:0000313" key="1">
    <source>
        <dbReference type="EMBL" id="MCO1655922.1"/>
    </source>
</evidence>
<accession>A0ABT0ZYU9</accession>
<name>A0ABT0ZYU9_9PSEU</name>
<evidence type="ECO:0000313" key="2">
    <source>
        <dbReference type="Proteomes" id="UP001165283"/>
    </source>
</evidence>
<keyword evidence="2" id="KW-1185">Reference proteome</keyword>
<gene>
    <name evidence="1" type="ORF">KDL28_12750</name>
</gene>